<dbReference type="AlphaFoldDB" id="A0A0N5AVF1"/>
<feature type="transmembrane region" description="Helical" evidence="1">
    <location>
        <begin position="158"/>
        <end position="179"/>
    </location>
</feature>
<feature type="transmembrane region" description="Helical" evidence="1">
    <location>
        <begin position="123"/>
        <end position="146"/>
    </location>
</feature>
<keyword evidence="2" id="KW-1185">Reference proteome</keyword>
<reference evidence="3" key="1">
    <citation type="submission" date="2017-02" db="UniProtKB">
        <authorList>
            <consortium name="WormBaseParasite"/>
        </authorList>
    </citation>
    <scope>IDENTIFICATION</scope>
</reference>
<dbReference type="Proteomes" id="UP000046393">
    <property type="component" value="Unplaced"/>
</dbReference>
<evidence type="ECO:0000256" key="1">
    <source>
        <dbReference type="SAM" id="Phobius"/>
    </source>
</evidence>
<sequence length="215" mass="24413">MINANSPSIKKKLKDPAPIFAHDYPTEKHFYKSMCCRIQNDVDISERKLSFDAGYMKTQRGLLKIAEIVASFIAMLMTGSCFEFEVESIVSLVVTFSAFLINFVILAANIFAVNTKIDAFRWFIIEVTYYVIETTALLTAAILMSIRCVSYWRSSDHQLQLIPSVTMASLYLCTALYAVELGIQMAQWRRWSWNPAPVPPPSMKPNTATDQFPNQ</sequence>
<feature type="transmembrane region" description="Helical" evidence="1">
    <location>
        <begin position="89"/>
        <end position="111"/>
    </location>
</feature>
<keyword evidence="1" id="KW-0472">Membrane</keyword>
<protein>
    <submittedName>
        <fullName evidence="3">MARVEL domain-containing protein</fullName>
    </submittedName>
</protein>
<accession>A0A0N5AVF1</accession>
<proteinExistence type="predicted"/>
<feature type="transmembrane region" description="Helical" evidence="1">
    <location>
        <begin position="61"/>
        <end position="77"/>
    </location>
</feature>
<evidence type="ECO:0000313" key="3">
    <source>
        <dbReference type="WBParaSite" id="SMUV_0000886901-mRNA-1"/>
    </source>
</evidence>
<dbReference type="WBParaSite" id="SMUV_0000886901-mRNA-1">
    <property type="protein sequence ID" value="SMUV_0000886901-mRNA-1"/>
    <property type="gene ID" value="SMUV_0000886901"/>
</dbReference>
<keyword evidence="1" id="KW-1133">Transmembrane helix</keyword>
<keyword evidence="1" id="KW-0812">Transmembrane</keyword>
<evidence type="ECO:0000313" key="2">
    <source>
        <dbReference type="Proteomes" id="UP000046393"/>
    </source>
</evidence>
<name>A0A0N5AVF1_9BILA</name>
<organism evidence="2 3">
    <name type="scientific">Syphacia muris</name>
    <dbReference type="NCBI Taxonomy" id="451379"/>
    <lineage>
        <taxon>Eukaryota</taxon>
        <taxon>Metazoa</taxon>
        <taxon>Ecdysozoa</taxon>
        <taxon>Nematoda</taxon>
        <taxon>Chromadorea</taxon>
        <taxon>Rhabditida</taxon>
        <taxon>Spirurina</taxon>
        <taxon>Oxyuridomorpha</taxon>
        <taxon>Oxyuroidea</taxon>
        <taxon>Oxyuridae</taxon>
        <taxon>Syphacia</taxon>
    </lineage>
</organism>